<evidence type="ECO:0000313" key="12">
    <source>
        <dbReference type="EMBL" id="NMD98098.1"/>
    </source>
</evidence>
<accession>A0A848B4M0</accession>
<dbReference type="EC" id="2.8.1.7" evidence="3"/>
<evidence type="ECO:0000256" key="8">
    <source>
        <dbReference type="ARBA" id="ARBA00023014"/>
    </source>
</evidence>
<comment type="similarity">
    <text evidence="2">Belongs to the class-V pyridoxal-phosphate-dependent aminotransferase family. NifS/IscS subfamily.</text>
</comment>
<dbReference type="EMBL" id="JABAFA010000001">
    <property type="protein sequence ID" value="NMD98098.1"/>
    <property type="molecule type" value="Genomic_DNA"/>
</dbReference>
<name>A0A848B4M0_9FIRM</name>
<evidence type="ECO:0000256" key="9">
    <source>
        <dbReference type="ARBA" id="ARBA00050776"/>
    </source>
</evidence>
<organism evidence="12 13">
    <name type="scientific">Selenomonas bovis</name>
    <dbReference type="NCBI Taxonomy" id="416586"/>
    <lineage>
        <taxon>Bacteria</taxon>
        <taxon>Bacillati</taxon>
        <taxon>Bacillota</taxon>
        <taxon>Negativicutes</taxon>
        <taxon>Selenomonadales</taxon>
        <taxon>Selenomonadaceae</taxon>
        <taxon>Selenomonas</taxon>
    </lineage>
</organism>
<dbReference type="FunFam" id="3.40.640.10:FF:000084">
    <property type="entry name" value="IscS-like cysteine desulfurase"/>
    <property type="match status" value="1"/>
</dbReference>
<keyword evidence="5" id="KW-0479">Metal-binding</keyword>
<dbReference type="GO" id="GO:0051536">
    <property type="term" value="F:iron-sulfur cluster binding"/>
    <property type="evidence" value="ECO:0007669"/>
    <property type="project" value="UniProtKB-KW"/>
</dbReference>
<dbReference type="Gene3D" id="1.10.260.50">
    <property type="match status" value="1"/>
</dbReference>
<dbReference type="PANTHER" id="PTHR11601">
    <property type="entry name" value="CYSTEINE DESULFURYLASE FAMILY MEMBER"/>
    <property type="match status" value="1"/>
</dbReference>
<evidence type="ECO:0000256" key="10">
    <source>
        <dbReference type="RuleBase" id="RU004504"/>
    </source>
</evidence>
<dbReference type="PANTHER" id="PTHR11601:SF34">
    <property type="entry name" value="CYSTEINE DESULFURASE"/>
    <property type="match status" value="1"/>
</dbReference>
<protein>
    <recommendedName>
        <fullName evidence="3">cysteine desulfurase</fullName>
        <ecNumber evidence="3">2.8.1.7</ecNumber>
    </recommendedName>
</protein>
<keyword evidence="4" id="KW-0808">Transferase</keyword>
<gene>
    <name evidence="12" type="ORF">HF878_01170</name>
</gene>
<evidence type="ECO:0000256" key="7">
    <source>
        <dbReference type="ARBA" id="ARBA00023004"/>
    </source>
</evidence>
<evidence type="ECO:0000256" key="3">
    <source>
        <dbReference type="ARBA" id="ARBA00012239"/>
    </source>
</evidence>
<feature type="domain" description="Aminotransferase class V" evidence="11">
    <location>
        <begin position="4"/>
        <end position="368"/>
    </location>
</feature>
<dbReference type="GO" id="GO:0046872">
    <property type="term" value="F:metal ion binding"/>
    <property type="evidence" value="ECO:0007669"/>
    <property type="project" value="UniProtKB-KW"/>
</dbReference>
<dbReference type="InterPro" id="IPR015424">
    <property type="entry name" value="PyrdxlP-dep_Trfase"/>
</dbReference>
<evidence type="ECO:0000256" key="2">
    <source>
        <dbReference type="ARBA" id="ARBA00006490"/>
    </source>
</evidence>
<dbReference type="InterPro" id="IPR015422">
    <property type="entry name" value="PyrdxlP-dep_Trfase_small"/>
</dbReference>
<dbReference type="InterPro" id="IPR020578">
    <property type="entry name" value="Aminotrans_V_PyrdxlP_BS"/>
</dbReference>
<evidence type="ECO:0000259" key="11">
    <source>
        <dbReference type="Pfam" id="PF00266"/>
    </source>
</evidence>
<comment type="caution">
    <text evidence="12">The sequence shown here is derived from an EMBL/GenBank/DDBJ whole genome shotgun (WGS) entry which is preliminary data.</text>
</comment>
<dbReference type="PIRSF" id="PIRSF005572">
    <property type="entry name" value="NifS"/>
    <property type="match status" value="1"/>
</dbReference>
<keyword evidence="6" id="KW-0663">Pyridoxal phosphate</keyword>
<keyword evidence="13" id="KW-1185">Reference proteome</keyword>
<dbReference type="PROSITE" id="PS00595">
    <property type="entry name" value="AA_TRANSFER_CLASS_5"/>
    <property type="match status" value="1"/>
</dbReference>
<dbReference type="RefSeq" id="WP_170076925.1">
    <property type="nucleotide sequence ID" value="NZ_JABAFA010000001.1"/>
</dbReference>
<sequence>MKPVYLDYAATTPPDPRVTSCVAEALAGLYGNPSSQYSFGRDARAAVEKARRQTASLLGASPEEIFFTSGGSESDNWALKGMAFSLRAAGRPCGIVTTAVEHHAVLRTCEWLSRQGFSVRYLPVDREGKVPLSALAQTVDETTGIVSVMLANNEVGTIEPIAEIGAFCRARGIFFHTDGVQAVGHLPVDVQALGVDALSLSGHKLYAPKGVGALYLRRGVVPDAFVHGGAQERGLRAGTENVPAIVGLGCAAALAEEALRDEAQRLRSLRESLAAGVREIRGSWRNGPLDAASCLPGHLSFGIAGIRQDTLLIRLDMAGFAISAGSACSAGSLEPSHVLRAMGQDAEQARSALRVTIGRFTTEAEVASFLAALQEIVADIRRQ</sequence>
<comment type="catalytic activity">
    <reaction evidence="9">
        <text>(sulfur carrier)-H + L-cysteine = (sulfur carrier)-SH + L-alanine</text>
        <dbReference type="Rhea" id="RHEA:43892"/>
        <dbReference type="Rhea" id="RHEA-COMP:14737"/>
        <dbReference type="Rhea" id="RHEA-COMP:14739"/>
        <dbReference type="ChEBI" id="CHEBI:29917"/>
        <dbReference type="ChEBI" id="CHEBI:35235"/>
        <dbReference type="ChEBI" id="CHEBI:57972"/>
        <dbReference type="ChEBI" id="CHEBI:64428"/>
        <dbReference type="EC" id="2.8.1.7"/>
    </reaction>
</comment>
<dbReference type="InterPro" id="IPR015421">
    <property type="entry name" value="PyrdxlP-dep_Trfase_major"/>
</dbReference>
<keyword evidence="7" id="KW-0408">Iron</keyword>
<dbReference type="GO" id="GO:0031071">
    <property type="term" value="F:cysteine desulfurase activity"/>
    <property type="evidence" value="ECO:0007669"/>
    <property type="project" value="UniProtKB-EC"/>
</dbReference>
<evidence type="ECO:0000256" key="1">
    <source>
        <dbReference type="ARBA" id="ARBA00001933"/>
    </source>
</evidence>
<dbReference type="InterPro" id="IPR016454">
    <property type="entry name" value="Cysteine_dSase"/>
</dbReference>
<dbReference type="SUPFAM" id="SSF53383">
    <property type="entry name" value="PLP-dependent transferases"/>
    <property type="match status" value="1"/>
</dbReference>
<evidence type="ECO:0000313" key="13">
    <source>
        <dbReference type="Proteomes" id="UP000543804"/>
    </source>
</evidence>
<evidence type="ECO:0000256" key="4">
    <source>
        <dbReference type="ARBA" id="ARBA00022679"/>
    </source>
</evidence>
<dbReference type="AlphaFoldDB" id="A0A848B4M0"/>
<dbReference type="Gene3D" id="3.40.640.10">
    <property type="entry name" value="Type I PLP-dependent aspartate aminotransferase-like (Major domain)"/>
    <property type="match status" value="1"/>
</dbReference>
<dbReference type="Proteomes" id="UP000543804">
    <property type="component" value="Unassembled WGS sequence"/>
</dbReference>
<dbReference type="Gene3D" id="3.90.1150.10">
    <property type="entry name" value="Aspartate Aminotransferase, domain 1"/>
    <property type="match status" value="1"/>
</dbReference>
<evidence type="ECO:0000256" key="5">
    <source>
        <dbReference type="ARBA" id="ARBA00022723"/>
    </source>
</evidence>
<comment type="cofactor">
    <cofactor evidence="1 10">
        <name>pyridoxal 5'-phosphate</name>
        <dbReference type="ChEBI" id="CHEBI:597326"/>
    </cofactor>
</comment>
<keyword evidence="8" id="KW-0411">Iron-sulfur</keyword>
<proteinExistence type="inferred from homology"/>
<evidence type="ECO:0000256" key="6">
    <source>
        <dbReference type="ARBA" id="ARBA00022898"/>
    </source>
</evidence>
<dbReference type="InterPro" id="IPR000192">
    <property type="entry name" value="Aminotrans_V_dom"/>
</dbReference>
<dbReference type="Pfam" id="PF00266">
    <property type="entry name" value="Aminotran_5"/>
    <property type="match status" value="1"/>
</dbReference>
<reference evidence="12 13" key="1">
    <citation type="submission" date="2020-04" db="EMBL/GenBank/DDBJ databases">
        <authorList>
            <person name="Hitch T.C.A."/>
            <person name="Wylensek D."/>
            <person name="Clavel T."/>
        </authorList>
    </citation>
    <scope>NUCLEOTIDE SEQUENCE [LARGE SCALE GENOMIC DNA]</scope>
    <source>
        <strain evidence="12 13">PG-130-P53-12</strain>
    </source>
</reference>